<comment type="subcellular location">
    <subcellularLocation>
        <location evidence="2">Vacuole membrane</location>
        <topology evidence="2">Peripheral membrane protein</topology>
    </subcellularLocation>
</comment>
<dbReference type="GO" id="GO:0038202">
    <property type="term" value="P:TORC1 signaling"/>
    <property type="evidence" value="ECO:0007669"/>
    <property type="project" value="TreeGrafter"/>
</dbReference>
<keyword evidence="7" id="KW-1185">Reference proteome</keyword>
<dbReference type="AlphaFoldDB" id="A0A165CCK4"/>
<dbReference type="GO" id="GO:1990130">
    <property type="term" value="C:GATOR1 complex"/>
    <property type="evidence" value="ECO:0007669"/>
    <property type="project" value="TreeGrafter"/>
</dbReference>
<protein>
    <recommendedName>
        <fullName evidence="2">Nitrogen permease regulator 3</fullName>
    </recommendedName>
    <alternativeName>
        <fullName evidence="2">Required for meiotic nuclear division protein 11</fullName>
    </alternativeName>
</protein>
<feature type="compositionally biased region" description="Low complexity" evidence="3">
    <location>
        <begin position="93"/>
        <end position="107"/>
    </location>
</feature>
<feature type="signal peptide" evidence="4">
    <location>
        <begin position="1"/>
        <end position="19"/>
    </location>
</feature>
<feature type="region of interest" description="Disordered" evidence="3">
    <location>
        <begin position="217"/>
        <end position="261"/>
    </location>
</feature>
<feature type="chain" id="PRO_5007855969" description="Nitrogen permease regulator 3" evidence="4">
    <location>
        <begin position="20"/>
        <end position="778"/>
    </location>
</feature>
<evidence type="ECO:0000256" key="4">
    <source>
        <dbReference type="SAM" id="SignalP"/>
    </source>
</evidence>
<dbReference type="STRING" id="1353952.A0A165CCK4"/>
<name>A0A165CCK4_9BASI</name>
<dbReference type="Pfam" id="PF24064">
    <property type="entry name" value="HTH_NPRL3"/>
    <property type="match status" value="1"/>
</dbReference>
<dbReference type="InParanoid" id="A0A165CCK4"/>
<feature type="domain" description="GATOR1 complex protein NPRL3 C-terminal HTH" evidence="5">
    <location>
        <begin position="712"/>
        <end position="772"/>
    </location>
</feature>
<evidence type="ECO:0000313" key="7">
    <source>
        <dbReference type="Proteomes" id="UP000076842"/>
    </source>
</evidence>
<dbReference type="FunCoup" id="A0A165CCK4">
    <property type="interactions" value="102"/>
</dbReference>
<gene>
    <name evidence="6" type="ORF">CALCODRAFT_179584</name>
</gene>
<proteinExistence type="inferred from homology"/>
<keyword evidence="2 4" id="KW-0732">Signal</keyword>
<dbReference type="GO" id="GO:1904262">
    <property type="term" value="P:negative regulation of TORC1 signaling"/>
    <property type="evidence" value="ECO:0007669"/>
    <property type="project" value="TreeGrafter"/>
</dbReference>
<dbReference type="GO" id="GO:0005774">
    <property type="term" value="C:vacuolar membrane"/>
    <property type="evidence" value="ECO:0007669"/>
    <property type="project" value="UniProtKB-SubCell"/>
</dbReference>
<evidence type="ECO:0000256" key="3">
    <source>
        <dbReference type="SAM" id="MobiDB-lite"/>
    </source>
</evidence>
<accession>A0A165CCK4</accession>
<dbReference type="GO" id="GO:0034198">
    <property type="term" value="P:cellular response to amino acid starvation"/>
    <property type="evidence" value="ECO:0007669"/>
    <property type="project" value="TreeGrafter"/>
</dbReference>
<dbReference type="InterPro" id="IPR056603">
    <property type="entry name" value="HTH_NPRL3"/>
</dbReference>
<dbReference type="GO" id="GO:0051321">
    <property type="term" value="P:meiotic cell cycle"/>
    <property type="evidence" value="ECO:0007669"/>
    <property type="project" value="UniProtKB-UniRule"/>
</dbReference>
<dbReference type="EMBL" id="KV424159">
    <property type="protein sequence ID" value="KZT50583.1"/>
    <property type="molecule type" value="Genomic_DNA"/>
</dbReference>
<evidence type="ECO:0000259" key="5">
    <source>
        <dbReference type="Pfam" id="PF24064"/>
    </source>
</evidence>
<dbReference type="PANTHER" id="PTHR13153:SF5">
    <property type="entry name" value="GATOR COMPLEX PROTEIN NPRL3"/>
    <property type="match status" value="1"/>
</dbReference>
<dbReference type="InterPro" id="IPR005365">
    <property type="entry name" value="Npr3"/>
</dbReference>
<feature type="region of interest" description="Disordered" evidence="3">
    <location>
        <begin position="673"/>
        <end position="705"/>
    </location>
</feature>
<feature type="compositionally biased region" description="Low complexity" evidence="3">
    <location>
        <begin position="118"/>
        <end position="131"/>
    </location>
</feature>
<evidence type="ECO:0000313" key="6">
    <source>
        <dbReference type="EMBL" id="KZT50583.1"/>
    </source>
</evidence>
<comment type="similarity">
    <text evidence="1 2">Belongs to the NPR3 family.</text>
</comment>
<keyword evidence="2" id="KW-0469">Meiosis</keyword>
<feature type="region of interest" description="Disordered" evidence="3">
    <location>
        <begin position="87"/>
        <end position="149"/>
    </location>
</feature>
<organism evidence="6 7">
    <name type="scientific">Calocera cornea HHB12733</name>
    <dbReference type="NCBI Taxonomy" id="1353952"/>
    <lineage>
        <taxon>Eukaryota</taxon>
        <taxon>Fungi</taxon>
        <taxon>Dikarya</taxon>
        <taxon>Basidiomycota</taxon>
        <taxon>Agaricomycotina</taxon>
        <taxon>Dacrymycetes</taxon>
        <taxon>Dacrymycetales</taxon>
        <taxon>Dacrymycetaceae</taxon>
        <taxon>Calocera</taxon>
    </lineage>
</organism>
<dbReference type="GO" id="GO:0010508">
    <property type="term" value="P:positive regulation of autophagy"/>
    <property type="evidence" value="ECO:0007669"/>
    <property type="project" value="TreeGrafter"/>
</dbReference>
<dbReference type="Proteomes" id="UP000076842">
    <property type="component" value="Unassembled WGS sequence"/>
</dbReference>
<dbReference type="Pfam" id="PF03666">
    <property type="entry name" value="NPR3"/>
    <property type="match status" value="1"/>
</dbReference>
<feature type="compositionally biased region" description="Low complexity" evidence="3">
    <location>
        <begin position="674"/>
        <end position="686"/>
    </location>
</feature>
<feature type="compositionally biased region" description="Gly residues" evidence="3">
    <location>
        <begin position="108"/>
        <end position="117"/>
    </location>
</feature>
<sequence>MSTATPLIAVLLITTSSSGTSLVFRHPPYPRSSTRLIRPLPYRQGPRHGLDGIYQASHLPDTIDDLREQEEAVRDMEETGAWADDTDDYLWHRPSWGSPPGTPTSVSGGSGGSGGSTGSARGRSTSRPPSSKNTSPSAKERQAELDLSDGLAYDEQAGIRADYDRVLDFDAPTLAEILAPARELCYQKFELVVDDLAFVGHPVCVARDGVWRMDNLSAPPARGASPERERGRSLPPSSTPAPARSGSPDVAQARTQTPSTPAPERITFFHLVLVIDRPDPASYHTSDLSAFLAPYHAQIAFKLTAGLLHEEARAAYVSAAVGALLNLQEQALGRGLWYEEFSLDATAQGGNALARLMRDVYEAVHLDATCKVAINHIVVDVQLPPRALREDWGEQLELEDELLWEDGEGFGPDVAVDRAVYGWVPKLRPWSALLVLDEGGEVAGEDMDTSDEQREAGELRQRFFATVSPTLSLADVSTLLDLDLYADVFPLARALIYTRKAKLVDVVRENLKSIYYPTSDPDVSCVTLPPPCPVHSDPPCSLPDHFHAFARRFPALPHLAAILSSLSLSPAPFASIVPAPKDRQAYLDALIWLLERGLVQMMHVRVRLVAPRELKEAAYAQHAARANRRKLSMTMTEPTESEDMSTEPSSAPNPNGLLSPMMLHTARLPAIHQSSADEGYESSSSDMLDRASTSEDESDLSPSIIVDPGRATKVERRWLDEMGRGKDHRVVDLFERLLPYFDGKTTMDEILYRTEVGRRELREVLHRFDPYVLTSLHS</sequence>
<comment type="function">
    <text evidence="2">Mediates inactivation of the TORC1 complex in response to amino acid starvation. Required for meiotic nuclear division.</text>
</comment>
<feature type="region of interest" description="Disordered" evidence="3">
    <location>
        <begin position="625"/>
        <end position="659"/>
    </location>
</feature>
<dbReference type="PANTHER" id="PTHR13153">
    <property type="entry name" value="CGTHBA PROTEIN -14 GENE PROTEIN"/>
    <property type="match status" value="1"/>
</dbReference>
<dbReference type="OrthoDB" id="18648at2759"/>
<evidence type="ECO:0000256" key="1">
    <source>
        <dbReference type="ARBA" id="ARBA00010546"/>
    </source>
</evidence>
<reference evidence="6 7" key="1">
    <citation type="journal article" date="2016" name="Mol. Biol. Evol.">
        <title>Comparative Genomics of Early-Diverging Mushroom-Forming Fungi Provides Insights into the Origins of Lignocellulose Decay Capabilities.</title>
        <authorList>
            <person name="Nagy L.G."/>
            <person name="Riley R."/>
            <person name="Tritt A."/>
            <person name="Adam C."/>
            <person name="Daum C."/>
            <person name="Floudas D."/>
            <person name="Sun H."/>
            <person name="Yadav J.S."/>
            <person name="Pangilinan J."/>
            <person name="Larsson K.H."/>
            <person name="Matsuura K."/>
            <person name="Barry K."/>
            <person name="Labutti K."/>
            <person name="Kuo R."/>
            <person name="Ohm R.A."/>
            <person name="Bhattacharya S.S."/>
            <person name="Shirouzu T."/>
            <person name="Yoshinaga Y."/>
            <person name="Martin F.M."/>
            <person name="Grigoriev I.V."/>
            <person name="Hibbett D.S."/>
        </authorList>
    </citation>
    <scope>NUCLEOTIDE SEQUENCE [LARGE SCALE GENOMIC DNA]</scope>
    <source>
        <strain evidence="6 7">HHB12733</strain>
    </source>
</reference>
<evidence type="ECO:0000256" key="2">
    <source>
        <dbReference type="RuleBase" id="RU368069"/>
    </source>
</evidence>